<evidence type="ECO:0000256" key="1">
    <source>
        <dbReference type="SAM" id="Phobius"/>
    </source>
</evidence>
<name>A0AAV9HDE0_9PEZI</name>
<organism evidence="2 3">
    <name type="scientific">Cladorrhinum samala</name>
    <dbReference type="NCBI Taxonomy" id="585594"/>
    <lineage>
        <taxon>Eukaryota</taxon>
        <taxon>Fungi</taxon>
        <taxon>Dikarya</taxon>
        <taxon>Ascomycota</taxon>
        <taxon>Pezizomycotina</taxon>
        <taxon>Sordariomycetes</taxon>
        <taxon>Sordariomycetidae</taxon>
        <taxon>Sordariales</taxon>
        <taxon>Podosporaceae</taxon>
        <taxon>Cladorrhinum</taxon>
    </lineage>
</organism>
<protein>
    <submittedName>
        <fullName evidence="2">Uncharacterized protein</fullName>
    </submittedName>
</protein>
<keyword evidence="1" id="KW-1133">Transmembrane helix</keyword>
<feature type="transmembrane region" description="Helical" evidence="1">
    <location>
        <begin position="68"/>
        <end position="92"/>
    </location>
</feature>
<gene>
    <name evidence="2" type="ORF">QBC42DRAFT_30671</name>
</gene>
<feature type="transmembrane region" description="Helical" evidence="1">
    <location>
        <begin position="7"/>
        <end position="27"/>
    </location>
</feature>
<proteinExistence type="predicted"/>
<keyword evidence="1" id="KW-0472">Membrane</keyword>
<accession>A0AAV9HDE0</accession>
<reference evidence="2" key="1">
    <citation type="journal article" date="2023" name="Mol. Phylogenet. Evol.">
        <title>Genome-scale phylogeny and comparative genomics of the fungal order Sordariales.</title>
        <authorList>
            <person name="Hensen N."/>
            <person name="Bonometti L."/>
            <person name="Westerberg I."/>
            <person name="Brannstrom I.O."/>
            <person name="Guillou S."/>
            <person name="Cros-Aarteil S."/>
            <person name="Calhoun S."/>
            <person name="Haridas S."/>
            <person name="Kuo A."/>
            <person name="Mondo S."/>
            <person name="Pangilinan J."/>
            <person name="Riley R."/>
            <person name="LaButti K."/>
            <person name="Andreopoulos B."/>
            <person name="Lipzen A."/>
            <person name="Chen C."/>
            <person name="Yan M."/>
            <person name="Daum C."/>
            <person name="Ng V."/>
            <person name="Clum A."/>
            <person name="Steindorff A."/>
            <person name="Ohm R.A."/>
            <person name="Martin F."/>
            <person name="Silar P."/>
            <person name="Natvig D.O."/>
            <person name="Lalanne C."/>
            <person name="Gautier V."/>
            <person name="Ament-Velasquez S.L."/>
            <person name="Kruys A."/>
            <person name="Hutchinson M.I."/>
            <person name="Powell A.J."/>
            <person name="Barry K."/>
            <person name="Miller A.N."/>
            <person name="Grigoriev I.V."/>
            <person name="Debuchy R."/>
            <person name="Gladieux P."/>
            <person name="Hiltunen Thoren M."/>
            <person name="Johannesson H."/>
        </authorList>
    </citation>
    <scope>NUCLEOTIDE SEQUENCE</scope>
    <source>
        <strain evidence="2">PSN324</strain>
    </source>
</reference>
<keyword evidence="3" id="KW-1185">Reference proteome</keyword>
<keyword evidence="1" id="KW-0812">Transmembrane</keyword>
<evidence type="ECO:0000313" key="2">
    <source>
        <dbReference type="EMBL" id="KAK4457906.1"/>
    </source>
</evidence>
<dbReference type="EMBL" id="MU865091">
    <property type="protein sequence ID" value="KAK4457906.1"/>
    <property type="molecule type" value="Genomic_DNA"/>
</dbReference>
<sequence>MDEKMHLFIYFGLVVQMISTRISVHWAQFWQGVTLKSRSFPWIVVWGGCRDAILLGRFNFTDLAKRSFAYLSAFFFFFFFFRLFCLFFFSLASRSSREIVGRVTS</sequence>
<comment type="caution">
    <text evidence="2">The sequence shown here is derived from an EMBL/GenBank/DDBJ whole genome shotgun (WGS) entry which is preliminary data.</text>
</comment>
<reference evidence="2" key="2">
    <citation type="submission" date="2023-06" db="EMBL/GenBank/DDBJ databases">
        <authorList>
            <consortium name="Lawrence Berkeley National Laboratory"/>
            <person name="Mondo S.J."/>
            <person name="Hensen N."/>
            <person name="Bonometti L."/>
            <person name="Westerberg I."/>
            <person name="Brannstrom I.O."/>
            <person name="Guillou S."/>
            <person name="Cros-Aarteil S."/>
            <person name="Calhoun S."/>
            <person name="Haridas S."/>
            <person name="Kuo A."/>
            <person name="Pangilinan J."/>
            <person name="Riley R."/>
            <person name="Labutti K."/>
            <person name="Andreopoulos B."/>
            <person name="Lipzen A."/>
            <person name="Chen C."/>
            <person name="Yanf M."/>
            <person name="Daum C."/>
            <person name="Ng V."/>
            <person name="Clum A."/>
            <person name="Steindorff A."/>
            <person name="Ohm R."/>
            <person name="Martin F."/>
            <person name="Silar P."/>
            <person name="Natvig D."/>
            <person name="Lalanne C."/>
            <person name="Gautier V."/>
            <person name="Ament-Velasquez S.L."/>
            <person name="Kruys A."/>
            <person name="Hutchinson M.I."/>
            <person name="Powell A.J."/>
            <person name="Barry K."/>
            <person name="Miller A.N."/>
            <person name="Grigoriev I.V."/>
            <person name="Debuchy R."/>
            <person name="Gladieux P."/>
            <person name="Thoren M.H."/>
            <person name="Johannesson H."/>
        </authorList>
    </citation>
    <scope>NUCLEOTIDE SEQUENCE</scope>
    <source>
        <strain evidence="2">PSN324</strain>
    </source>
</reference>
<dbReference type="AlphaFoldDB" id="A0AAV9HDE0"/>
<dbReference type="Proteomes" id="UP001321749">
    <property type="component" value="Unassembled WGS sequence"/>
</dbReference>
<evidence type="ECO:0000313" key="3">
    <source>
        <dbReference type="Proteomes" id="UP001321749"/>
    </source>
</evidence>